<dbReference type="Proteomes" id="UP000235388">
    <property type="component" value="Unassembled WGS sequence"/>
</dbReference>
<evidence type="ECO:0000313" key="3">
    <source>
        <dbReference type="Proteomes" id="UP000235388"/>
    </source>
</evidence>
<keyword evidence="3" id="KW-1185">Reference proteome</keyword>
<feature type="compositionally biased region" description="Polar residues" evidence="1">
    <location>
        <begin position="969"/>
        <end position="988"/>
    </location>
</feature>
<comment type="caution">
    <text evidence="2">The sequence shown here is derived from an EMBL/GenBank/DDBJ whole genome shotgun (WGS) entry which is preliminary data.</text>
</comment>
<feature type="compositionally biased region" description="Polar residues" evidence="1">
    <location>
        <begin position="332"/>
        <end position="351"/>
    </location>
</feature>
<dbReference type="OrthoDB" id="2499859at2759"/>
<reference evidence="2 3" key="1">
    <citation type="submission" date="2017-11" db="EMBL/GenBank/DDBJ databases">
        <title>De novo assembly and phasing of dikaryotic genomes from two isolates of Puccinia coronata f. sp. avenae, the causal agent of oat crown rust.</title>
        <authorList>
            <person name="Miller M.E."/>
            <person name="Zhang Y."/>
            <person name="Omidvar V."/>
            <person name="Sperschneider J."/>
            <person name="Schwessinger B."/>
            <person name="Raley C."/>
            <person name="Palmer J.M."/>
            <person name="Garnica D."/>
            <person name="Upadhyaya N."/>
            <person name="Rathjen J."/>
            <person name="Taylor J.M."/>
            <person name="Park R.F."/>
            <person name="Dodds P.N."/>
            <person name="Hirsch C.D."/>
            <person name="Kianian S.F."/>
            <person name="Figueroa M."/>
        </authorList>
    </citation>
    <scope>NUCLEOTIDE SEQUENCE [LARGE SCALE GENOMIC DNA]</scope>
    <source>
        <strain evidence="2">12NC29</strain>
    </source>
</reference>
<feature type="compositionally biased region" description="Polar residues" evidence="1">
    <location>
        <begin position="376"/>
        <end position="386"/>
    </location>
</feature>
<feature type="region of interest" description="Disordered" evidence="1">
    <location>
        <begin position="945"/>
        <end position="1030"/>
    </location>
</feature>
<feature type="region of interest" description="Disordered" evidence="1">
    <location>
        <begin position="1043"/>
        <end position="1155"/>
    </location>
</feature>
<dbReference type="EMBL" id="PGCJ01000202">
    <property type="protein sequence ID" value="PLW38832.1"/>
    <property type="molecule type" value="Genomic_DNA"/>
</dbReference>
<dbReference type="AlphaFoldDB" id="A0A2N5UM65"/>
<accession>A0A2N5UM65</accession>
<dbReference type="PROSITE" id="PS51257">
    <property type="entry name" value="PROKAR_LIPOPROTEIN"/>
    <property type="match status" value="1"/>
</dbReference>
<organism evidence="2 3">
    <name type="scientific">Puccinia coronata f. sp. avenae</name>
    <dbReference type="NCBI Taxonomy" id="200324"/>
    <lineage>
        <taxon>Eukaryota</taxon>
        <taxon>Fungi</taxon>
        <taxon>Dikarya</taxon>
        <taxon>Basidiomycota</taxon>
        <taxon>Pucciniomycotina</taxon>
        <taxon>Pucciniomycetes</taxon>
        <taxon>Pucciniales</taxon>
        <taxon>Pucciniaceae</taxon>
        <taxon>Puccinia</taxon>
    </lineage>
</organism>
<feature type="region of interest" description="Disordered" evidence="1">
    <location>
        <begin position="836"/>
        <end position="862"/>
    </location>
</feature>
<feature type="compositionally biased region" description="Low complexity" evidence="1">
    <location>
        <begin position="995"/>
        <end position="1009"/>
    </location>
</feature>
<feature type="region of interest" description="Disordered" evidence="1">
    <location>
        <begin position="218"/>
        <end position="301"/>
    </location>
</feature>
<protein>
    <submittedName>
        <fullName evidence="2">Uncharacterized protein</fullName>
    </submittedName>
</protein>
<evidence type="ECO:0000313" key="2">
    <source>
        <dbReference type="EMBL" id="PLW38832.1"/>
    </source>
</evidence>
<feature type="region of interest" description="Disordered" evidence="1">
    <location>
        <begin position="535"/>
        <end position="596"/>
    </location>
</feature>
<dbReference type="STRING" id="200324.A0A2N5UM65"/>
<proteinExistence type="predicted"/>
<feature type="compositionally biased region" description="Basic and acidic residues" evidence="1">
    <location>
        <begin position="539"/>
        <end position="572"/>
    </location>
</feature>
<feature type="region of interest" description="Disordered" evidence="1">
    <location>
        <begin position="732"/>
        <end position="761"/>
    </location>
</feature>
<feature type="compositionally biased region" description="Basic and acidic residues" evidence="1">
    <location>
        <begin position="388"/>
        <end position="398"/>
    </location>
</feature>
<feature type="region of interest" description="Disordered" evidence="1">
    <location>
        <begin position="329"/>
        <end position="398"/>
    </location>
</feature>
<feature type="compositionally biased region" description="Polar residues" evidence="1">
    <location>
        <begin position="230"/>
        <end position="242"/>
    </location>
</feature>
<feature type="compositionally biased region" description="Low complexity" evidence="1">
    <location>
        <begin position="253"/>
        <end position="263"/>
    </location>
</feature>
<sequence length="1168" mass="127258">MADRLAVLLAFPLPDSFCLGWFLCLAIFGFACYTNPSEQSFKSYLDQLPISSLQKSLQRFDDNLNLHNPTSALKAKNKIPQNAPKHNPSQRTCKNLNRTSSASHKLSFSPCASQYNRHNLLFCTLISIDHSHHAVSNISSNQAAEDGYPQLEWFFGCFDTWFSLQRQILPTIQSLSIVSSLEYLKSLWNRWSLNIPGASLLLPPPTPELFSSLQNLSPLSKGRRKKTQRSPKSASLRCQTSVHADHSTECPPSGDSFTSNSSGSEHDCYSPQEASTPSSPCLPRQVSAATGPSATLSSGNVDIDARSSGHVAPSDKMLISLALSTHLIPESSGPTNATACDTSRSESNASLSYPVDETSRPTMSHDACSKEELPQSMKTGSPNPSSECFHDRAEQDPKPISHDLEHQLKELDYKRNQEDLNKVHYQSSLKHLNEIKDLKEYKQRNLHEKPTQSKSAHAKLSKESAKVQGGIADIQTKHASIQSKFSRDTQQMKKEAERLKNAIKHSKNEIDHLAKANEVKMARKKELIEKLSTRQAELNQKRERNTQSKQDNKLDQSLLAERRPINQDRESQKSVPMRPHPSQSSTPSPNLPHEINNLATKPLDACTATANSSSTWSPAQDSFVPIQVGNSAIPMLFHSFTHSNHPLDDVWAPDPRSEIIQQNNIRESFISLPNLERSALKDHYPVLRAPDTLLSQASFPVSPLTDEFFNYPQDVVLTSSAGLTSDWARPVPSQPASPFGAIGQQGSPTRSPAHSSPMAKPLLFRFPDSSAAMSPSSCAGLMVNSGSGRQNNFSRTSSSSSLSQLPGYCSIRSSPASHYAPIGTPVHTDHKRLNELQESSHKSNEDSQFGRSRRESKAVESDFANSDALAINTSPRRTKSTCAAHVGLSGRETTEGIFQTGTIVEESPAALKKPQSTPSLGGTLPPEGPGLNSIFDLVPETAWPSPTRARRPLAPSPGLNPSAKAFTFSPATRPNSVARAYQTSSIGQQRARGYSQSTTSSCPATSPSPLWEQETTAESPQEAKLRKSLHRSSWSVVVGLKAKPASTPAGRRGSTLVRSSSRLSQEADPRRGSADKCISPEEIFNSHESMHNRNTSSPSGLASVLSPGHALPPEFTKTACAGRFGPIGDSKPAKKSPALSAPSSPPLPAGLADHISFQPRLAHRAGWN</sequence>
<feature type="compositionally biased region" description="Polar residues" evidence="1">
    <location>
        <begin position="287"/>
        <end position="300"/>
    </location>
</feature>
<feature type="compositionally biased region" description="Basic and acidic residues" evidence="1">
    <location>
        <begin position="1065"/>
        <end position="1074"/>
    </location>
</feature>
<feature type="compositionally biased region" description="Polar residues" evidence="1">
    <location>
        <begin position="744"/>
        <end position="754"/>
    </location>
</feature>
<gene>
    <name evidence="2" type="ORF">PCANC_16573</name>
</gene>
<feature type="compositionally biased region" description="Basic and acidic residues" evidence="1">
    <location>
        <begin position="836"/>
        <end position="845"/>
    </location>
</feature>
<evidence type="ECO:0000256" key="1">
    <source>
        <dbReference type="SAM" id="MobiDB-lite"/>
    </source>
</evidence>
<name>A0A2N5UM65_9BASI</name>